<accession>A0A433TQR2</accession>
<organism evidence="1 2">
    <name type="scientific">Elysia chlorotica</name>
    <name type="common">Eastern emerald elysia</name>
    <name type="synonym">Sea slug</name>
    <dbReference type="NCBI Taxonomy" id="188477"/>
    <lineage>
        <taxon>Eukaryota</taxon>
        <taxon>Metazoa</taxon>
        <taxon>Spiralia</taxon>
        <taxon>Lophotrochozoa</taxon>
        <taxon>Mollusca</taxon>
        <taxon>Gastropoda</taxon>
        <taxon>Heterobranchia</taxon>
        <taxon>Euthyneura</taxon>
        <taxon>Panpulmonata</taxon>
        <taxon>Sacoglossa</taxon>
        <taxon>Placobranchoidea</taxon>
        <taxon>Plakobranchidae</taxon>
        <taxon>Elysia</taxon>
    </lineage>
</organism>
<dbReference type="OrthoDB" id="10480722at2759"/>
<dbReference type="Proteomes" id="UP000271974">
    <property type="component" value="Unassembled WGS sequence"/>
</dbReference>
<protein>
    <submittedName>
        <fullName evidence="1">Uncharacterized protein</fullName>
    </submittedName>
</protein>
<proteinExistence type="predicted"/>
<keyword evidence="2" id="KW-1185">Reference proteome</keyword>
<dbReference type="AlphaFoldDB" id="A0A433TQR2"/>
<gene>
    <name evidence="1" type="ORF">EGW08_008402</name>
</gene>
<name>A0A433TQR2_ELYCH</name>
<reference evidence="1 2" key="1">
    <citation type="submission" date="2019-01" db="EMBL/GenBank/DDBJ databases">
        <title>A draft genome assembly of the solar-powered sea slug Elysia chlorotica.</title>
        <authorList>
            <person name="Cai H."/>
            <person name="Li Q."/>
            <person name="Fang X."/>
            <person name="Li J."/>
            <person name="Curtis N.E."/>
            <person name="Altenburger A."/>
            <person name="Shibata T."/>
            <person name="Feng M."/>
            <person name="Maeda T."/>
            <person name="Schwartz J.A."/>
            <person name="Shigenobu S."/>
            <person name="Lundholm N."/>
            <person name="Nishiyama T."/>
            <person name="Yang H."/>
            <person name="Hasebe M."/>
            <person name="Li S."/>
            <person name="Pierce S.K."/>
            <person name="Wang J."/>
        </authorList>
    </citation>
    <scope>NUCLEOTIDE SEQUENCE [LARGE SCALE GENOMIC DNA]</scope>
    <source>
        <strain evidence="1">EC2010</strain>
        <tissue evidence="1">Whole organism of an adult</tissue>
    </source>
</reference>
<feature type="non-terminal residue" evidence="1">
    <location>
        <position position="152"/>
    </location>
</feature>
<comment type="caution">
    <text evidence="1">The sequence shown here is derived from an EMBL/GenBank/DDBJ whole genome shotgun (WGS) entry which is preliminary data.</text>
</comment>
<dbReference type="STRING" id="188477.A0A433TQR2"/>
<sequence length="152" mass="17068">MKALIVKKALHTWRNQFITSVQLLLPVLFSILGMEAGESRLEVKPQELPINLDMEPFGRTFIPVTTGPNPTKYQRDFIALYKAQFGDSHYLEEFSIPPYDFNSYALKRAADLGTTAYNKKVIIGMQAIPPRGNEKSAALGFYNGQTFHGKGI</sequence>
<evidence type="ECO:0000313" key="1">
    <source>
        <dbReference type="EMBL" id="RUS83861.1"/>
    </source>
</evidence>
<evidence type="ECO:0000313" key="2">
    <source>
        <dbReference type="Proteomes" id="UP000271974"/>
    </source>
</evidence>
<dbReference type="EMBL" id="RQTK01000227">
    <property type="protein sequence ID" value="RUS83861.1"/>
    <property type="molecule type" value="Genomic_DNA"/>
</dbReference>